<sequence>MAGYREEAAASWISVLAGGSDEESADLDLILFKQILTGGSTPLAAAGSTTHIERLPPTPIRRQRLQHDMSH</sequence>
<protein>
    <submittedName>
        <fullName evidence="2">Uncharacterized protein</fullName>
    </submittedName>
</protein>
<name>A0A0E0C3W5_9ORYZ</name>
<dbReference type="HOGENOM" id="CLU_2744257_0_0_1"/>
<dbReference type="Proteomes" id="UP000008021">
    <property type="component" value="Chromosome 1"/>
</dbReference>
<reference evidence="2" key="2">
    <citation type="submission" date="2018-05" db="EMBL/GenBank/DDBJ databases">
        <title>OmerRS3 (Oryza meridionalis Reference Sequence Version 3).</title>
        <authorList>
            <person name="Zhang J."/>
            <person name="Kudrna D."/>
            <person name="Lee S."/>
            <person name="Talag J."/>
            <person name="Welchert J."/>
            <person name="Wing R.A."/>
        </authorList>
    </citation>
    <scope>NUCLEOTIDE SEQUENCE [LARGE SCALE GENOMIC DNA]</scope>
    <source>
        <strain evidence="2">cv. OR44</strain>
    </source>
</reference>
<accession>A0A0E0C3W5</accession>
<reference evidence="2" key="1">
    <citation type="submission" date="2015-04" db="UniProtKB">
        <authorList>
            <consortium name="EnsemblPlants"/>
        </authorList>
    </citation>
    <scope>IDENTIFICATION</scope>
</reference>
<dbReference type="AlphaFoldDB" id="A0A0E0C3W5"/>
<organism evidence="2">
    <name type="scientific">Oryza meridionalis</name>
    <dbReference type="NCBI Taxonomy" id="40149"/>
    <lineage>
        <taxon>Eukaryota</taxon>
        <taxon>Viridiplantae</taxon>
        <taxon>Streptophyta</taxon>
        <taxon>Embryophyta</taxon>
        <taxon>Tracheophyta</taxon>
        <taxon>Spermatophyta</taxon>
        <taxon>Magnoliopsida</taxon>
        <taxon>Liliopsida</taxon>
        <taxon>Poales</taxon>
        <taxon>Poaceae</taxon>
        <taxon>BOP clade</taxon>
        <taxon>Oryzoideae</taxon>
        <taxon>Oryzeae</taxon>
        <taxon>Oryzinae</taxon>
        <taxon>Oryza</taxon>
    </lineage>
</organism>
<feature type="region of interest" description="Disordered" evidence="1">
    <location>
        <begin position="47"/>
        <end position="71"/>
    </location>
</feature>
<dbReference type="Gramene" id="OMERI01G18990.1">
    <property type="protein sequence ID" value="OMERI01G18990.1"/>
    <property type="gene ID" value="OMERI01G18990"/>
</dbReference>
<dbReference type="EnsemblPlants" id="OMERI01G18990.1">
    <property type="protein sequence ID" value="OMERI01G18990.1"/>
    <property type="gene ID" value="OMERI01G18990"/>
</dbReference>
<evidence type="ECO:0000313" key="3">
    <source>
        <dbReference type="Proteomes" id="UP000008021"/>
    </source>
</evidence>
<evidence type="ECO:0000256" key="1">
    <source>
        <dbReference type="SAM" id="MobiDB-lite"/>
    </source>
</evidence>
<evidence type="ECO:0000313" key="2">
    <source>
        <dbReference type="EnsemblPlants" id="OMERI01G18990.1"/>
    </source>
</evidence>
<keyword evidence="3" id="KW-1185">Reference proteome</keyword>
<proteinExistence type="predicted"/>